<dbReference type="OrthoDB" id="2142503at2759"/>
<evidence type="ECO:0000313" key="4">
    <source>
        <dbReference type="Proteomes" id="UP000245768"/>
    </source>
</evidence>
<keyword evidence="2" id="KW-0732">Signal</keyword>
<keyword evidence="4" id="KW-1185">Reference proteome</keyword>
<dbReference type="InParanoid" id="A0A316YM58"/>
<reference evidence="3" key="1">
    <citation type="journal article" date="2018" name="Mol. Biol. Evol.">
        <title>Broad Genomic Sampling Reveals a Smut Pathogenic Ancestry of the Fungal Clade Ustilaginomycotina.</title>
        <authorList>
            <person name="Kijpornyongpan T."/>
            <person name="Mondo S.J."/>
            <person name="Barry K."/>
            <person name="Sandor L."/>
            <person name="Lee J."/>
            <person name="Lipzen A."/>
            <person name="Pangilinan J."/>
            <person name="LaButti K."/>
            <person name="Hainaut M."/>
            <person name="Henrissat B."/>
            <person name="Grigoriev I.V."/>
            <person name="Spatafora J.W."/>
            <person name="Aime M.C."/>
        </authorList>
    </citation>
    <scope>NUCLEOTIDE SEQUENCE [LARGE SCALE GENOMIC DNA]</scope>
    <source>
        <strain evidence="3">MCA 4198</strain>
    </source>
</reference>
<dbReference type="GeneID" id="37041914"/>
<proteinExistence type="predicted"/>
<organism evidence="3 4">
    <name type="scientific">Acaromyces ingoldii</name>
    <dbReference type="NCBI Taxonomy" id="215250"/>
    <lineage>
        <taxon>Eukaryota</taxon>
        <taxon>Fungi</taxon>
        <taxon>Dikarya</taxon>
        <taxon>Basidiomycota</taxon>
        <taxon>Ustilaginomycotina</taxon>
        <taxon>Exobasidiomycetes</taxon>
        <taxon>Exobasidiales</taxon>
        <taxon>Cryptobasidiaceae</taxon>
        <taxon>Acaromyces</taxon>
    </lineage>
</organism>
<sequence>MRTRLPRLSRLSRSLFVLLVLTILLVAPVLSAADAPLRKASGPYLCRCTCFVTNTTLVPLYAPVDPRNPCSTCTRQFCLQQGLEACKGAKLERPNEDTGSGWEGEVWARCLQPASSRDRMILSVYVLVVVALLVFSATRGRIASLLGELQFRSNGSKGVEQGPSIER</sequence>
<evidence type="ECO:0000313" key="3">
    <source>
        <dbReference type="EMBL" id="PWN90242.1"/>
    </source>
</evidence>
<dbReference type="PANTHER" id="PTHR36854:SF1">
    <property type="entry name" value="TRANSMEMBRANE PROTEIN"/>
    <property type="match status" value="1"/>
</dbReference>
<dbReference type="PANTHER" id="PTHR36854">
    <property type="entry name" value="CHROMOSOME 9, WHOLE GENOME SHOTGUN SEQUENCE"/>
    <property type="match status" value="1"/>
</dbReference>
<keyword evidence="1" id="KW-0812">Transmembrane</keyword>
<feature type="chain" id="PRO_5016287148" evidence="2">
    <location>
        <begin position="32"/>
        <end position="167"/>
    </location>
</feature>
<evidence type="ECO:0000256" key="1">
    <source>
        <dbReference type="SAM" id="Phobius"/>
    </source>
</evidence>
<gene>
    <name evidence="3" type="ORF">FA10DRAFT_260108</name>
</gene>
<keyword evidence="1" id="KW-0472">Membrane</keyword>
<evidence type="ECO:0000256" key="2">
    <source>
        <dbReference type="SAM" id="SignalP"/>
    </source>
</evidence>
<dbReference type="AlphaFoldDB" id="A0A316YM58"/>
<keyword evidence="1" id="KW-1133">Transmembrane helix</keyword>
<dbReference type="Proteomes" id="UP000245768">
    <property type="component" value="Unassembled WGS sequence"/>
</dbReference>
<dbReference type="RefSeq" id="XP_025377440.1">
    <property type="nucleotide sequence ID" value="XM_025519998.1"/>
</dbReference>
<feature type="signal peptide" evidence="2">
    <location>
        <begin position="1"/>
        <end position="31"/>
    </location>
</feature>
<accession>A0A316YM58</accession>
<name>A0A316YM58_9BASI</name>
<protein>
    <submittedName>
        <fullName evidence="3">Uncharacterized protein</fullName>
    </submittedName>
</protein>
<feature type="transmembrane region" description="Helical" evidence="1">
    <location>
        <begin position="120"/>
        <end position="138"/>
    </location>
</feature>
<dbReference type="EMBL" id="KZ819636">
    <property type="protein sequence ID" value="PWN90242.1"/>
    <property type="molecule type" value="Genomic_DNA"/>
</dbReference>